<evidence type="ECO:0000256" key="8">
    <source>
        <dbReference type="ARBA" id="ARBA00022824"/>
    </source>
</evidence>
<feature type="compositionally biased region" description="Pro residues" evidence="14">
    <location>
        <begin position="293"/>
        <end position="309"/>
    </location>
</feature>
<dbReference type="GO" id="GO:0005789">
    <property type="term" value="C:endoplasmic reticulum membrane"/>
    <property type="evidence" value="ECO:0007669"/>
    <property type="project" value="UniProtKB-SubCell"/>
</dbReference>
<dbReference type="Pfam" id="PF06682">
    <property type="entry name" value="SARAF"/>
    <property type="match status" value="1"/>
</dbReference>
<keyword evidence="6 15" id="KW-0812">Transmembrane</keyword>
<dbReference type="GO" id="GO:0006816">
    <property type="term" value="P:calcium ion transport"/>
    <property type="evidence" value="ECO:0007669"/>
    <property type="project" value="UniProtKB-KW"/>
</dbReference>
<dbReference type="RefSeq" id="XP_009165188.1">
    <property type="nucleotide sequence ID" value="XM_009166924.1"/>
</dbReference>
<keyword evidence="4" id="KW-0813">Transport</keyword>
<dbReference type="OrthoDB" id="20303at2759"/>
<keyword evidence="9" id="KW-0106">Calcium</keyword>
<keyword evidence="17" id="KW-1185">Reference proteome</keyword>
<organism evidence="16 17">
    <name type="scientific">Opisthorchis viverrini</name>
    <name type="common">Southeast Asian liver fluke</name>
    <dbReference type="NCBI Taxonomy" id="6198"/>
    <lineage>
        <taxon>Eukaryota</taxon>
        <taxon>Metazoa</taxon>
        <taxon>Spiralia</taxon>
        <taxon>Lophotrochozoa</taxon>
        <taxon>Platyhelminthes</taxon>
        <taxon>Trematoda</taxon>
        <taxon>Digenea</taxon>
        <taxon>Opisthorchiida</taxon>
        <taxon>Opisthorchiata</taxon>
        <taxon>Opisthorchiidae</taxon>
        <taxon>Opisthorchis</taxon>
    </lineage>
</organism>
<keyword evidence="10 15" id="KW-1133">Transmembrane helix</keyword>
<dbReference type="PANTHER" id="PTHR15929">
    <property type="entry name" value="STORE-OPERATED CALCIUM ENTRY-ASSOCIATED REGULATORY FACTOR"/>
    <property type="match status" value="1"/>
</dbReference>
<dbReference type="STRING" id="6198.A0A074ZYJ6"/>
<sequence length="457" mass="50970">MLPIGEYQARSDSNETDHRWWQSSTSCIALSVTGSVHLGPQSEGVKILIEYGTRPRSSVRESMIPSVPSQRNTGQRLKRTRKGERRVNRIYPPMLITRHLMFLVLVVCILISGISGGGDRVRLTDVNTLTFQRGHYTAARRGISVPQLECVGGTASRFSDYHPSTAQCYNKGHDGRDVQWECKAELNKNVRLGRITVSCEGYSFPEDPYVLYGSCALQYELDFKDGYRRTSSKDQKWYHNFQSVIQPRWTNSNMLPYLVLIGLLILAFAIWFFCLRDNFGQTSGPVGFDDMPGPAPPYAPYPTEAPPPYDEATHTPFSAFTEDSTTRQRPTSSSSSDYGWRRDFAPNRSGPRSYHPKEHTQSGSWLSNSLAAGAGFLGGYFLGSRDRAPMHHTSQSRLYPDLGGVGDETTYDSHTATTTTRTSSHRSNEDDRDSYVATGKFTVLPAPAGAERCAVAN</sequence>
<evidence type="ECO:0000256" key="3">
    <source>
        <dbReference type="ARBA" id="ARBA00016584"/>
    </source>
</evidence>
<dbReference type="InterPro" id="IPR009567">
    <property type="entry name" value="SARAF"/>
</dbReference>
<name>A0A074ZYJ6_OPIVI</name>
<dbReference type="CTD" id="20316814"/>
<evidence type="ECO:0000256" key="13">
    <source>
        <dbReference type="ARBA" id="ARBA00031116"/>
    </source>
</evidence>
<comment type="subcellular location">
    <subcellularLocation>
        <location evidence="1">Endoplasmic reticulum membrane</location>
        <topology evidence="1">Single-pass type I membrane protein</topology>
    </subcellularLocation>
</comment>
<evidence type="ECO:0000256" key="2">
    <source>
        <dbReference type="ARBA" id="ARBA00006833"/>
    </source>
</evidence>
<feature type="transmembrane region" description="Helical" evidence="15">
    <location>
        <begin position="254"/>
        <end position="275"/>
    </location>
</feature>
<feature type="compositionally biased region" description="Low complexity" evidence="14">
    <location>
        <begin position="412"/>
        <end position="422"/>
    </location>
</feature>
<evidence type="ECO:0000256" key="7">
    <source>
        <dbReference type="ARBA" id="ARBA00022729"/>
    </source>
</evidence>
<evidence type="ECO:0000313" key="17">
    <source>
        <dbReference type="Proteomes" id="UP000054324"/>
    </source>
</evidence>
<evidence type="ECO:0000256" key="11">
    <source>
        <dbReference type="ARBA" id="ARBA00023065"/>
    </source>
</evidence>
<evidence type="ECO:0000256" key="9">
    <source>
        <dbReference type="ARBA" id="ARBA00022837"/>
    </source>
</evidence>
<dbReference type="Proteomes" id="UP000054324">
    <property type="component" value="Unassembled WGS sequence"/>
</dbReference>
<evidence type="ECO:0000256" key="12">
    <source>
        <dbReference type="ARBA" id="ARBA00023136"/>
    </source>
</evidence>
<comment type="similarity">
    <text evidence="2">Belongs to the SARAF family.</text>
</comment>
<keyword evidence="11" id="KW-0406">Ion transport</keyword>
<protein>
    <recommendedName>
        <fullName evidence="3">Store-operated calcium entry-associated regulatory factor</fullName>
    </recommendedName>
    <alternativeName>
        <fullName evidence="13">Transmembrane protein 66</fullName>
    </alternativeName>
</protein>
<dbReference type="AlphaFoldDB" id="A0A074ZYJ6"/>
<evidence type="ECO:0000256" key="6">
    <source>
        <dbReference type="ARBA" id="ARBA00022692"/>
    </source>
</evidence>
<evidence type="ECO:0000256" key="15">
    <source>
        <dbReference type="SAM" id="Phobius"/>
    </source>
</evidence>
<evidence type="ECO:0000256" key="5">
    <source>
        <dbReference type="ARBA" id="ARBA00022568"/>
    </source>
</evidence>
<dbReference type="PANTHER" id="PTHR15929:SF0">
    <property type="entry name" value="STORE-OPERATED CALCIUM ENTRY-ASSOCIATED REGULATORY FACTOR"/>
    <property type="match status" value="1"/>
</dbReference>
<evidence type="ECO:0000256" key="1">
    <source>
        <dbReference type="ARBA" id="ARBA00004115"/>
    </source>
</evidence>
<evidence type="ECO:0000313" key="16">
    <source>
        <dbReference type="EMBL" id="KER31062.1"/>
    </source>
</evidence>
<evidence type="ECO:0000256" key="14">
    <source>
        <dbReference type="SAM" id="MobiDB-lite"/>
    </source>
</evidence>
<accession>A0A074ZYJ6</accession>
<evidence type="ECO:0000256" key="10">
    <source>
        <dbReference type="ARBA" id="ARBA00022989"/>
    </source>
</evidence>
<evidence type="ECO:0000256" key="4">
    <source>
        <dbReference type="ARBA" id="ARBA00022448"/>
    </source>
</evidence>
<feature type="transmembrane region" description="Helical" evidence="15">
    <location>
        <begin position="95"/>
        <end position="114"/>
    </location>
</feature>
<reference evidence="16 17" key="1">
    <citation type="submission" date="2013-11" db="EMBL/GenBank/DDBJ databases">
        <title>Opisthorchis viverrini - life in the bile duct.</title>
        <authorList>
            <person name="Young N.D."/>
            <person name="Nagarajan N."/>
            <person name="Lin S.J."/>
            <person name="Korhonen P.K."/>
            <person name="Jex A.R."/>
            <person name="Hall R.S."/>
            <person name="Safavi-Hemami H."/>
            <person name="Kaewkong W."/>
            <person name="Bertrand D."/>
            <person name="Gao S."/>
            <person name="Seet Q."/>
            <person name="Wongkham S."/>
            <person name="Teh B.T."/>
            <person name="Wongkham C."/>
            <person name="Intapan P.M."/>
            <person name="Maleewong W."/>
            <person name="Yang X."/>
            <person name="Hu M."/>
            <person name="Wang Z."/>
            <person name="Hofmann A."/>
            <person name="Sternberg P.W."/>
            <person name="Tan P."/>
            <person name="Wang J."/>
            <person name="Gasser R.B."/>
        </authorList>
    </citation>
    <scope>NUCLEOTIDE SEQUENCE [LARGE SCALE GENOMIC DNA]</scope>
</reference>
<feature type="region of interest" description="Disordered" evidence="14">
    <location>
        <begin position="391"/>
        <end position="434"/>
    </location>
</feature>
<dbReference type="GO" id="GO:2001256">
    <property type="term" value="P:regulation of store-operated calcium entry"/>
    <property type="evidence" value="ECO:0007669"/>
    <property type="project" value="InterPro"/>
</dbReference>
<feature type="compositionally biased region" description="Polar residues" evidence="14">
    <location>
        <begin position="315"/>
        <end position="331"/>
    </location>
</feature>
<dbReference type="GeneID" id="20316814"/>
<gene>
    <name evidence="16" type="ORF">T265_02626</name>
</gene>
<feature type="region of interest" description="Disordered" evidence="14">
    <location>
        <begin position="287"/>
        <end position="363"/>
    </location>
</feature>
<keyword evidence="7" id="KW-0732">Signal</keyword>
<keyword evidence="8" id="KW-0256">Endoplasmic reticulum</keyword>
<keyword evidence="12 15" id="KW-0472">Membrane</keyword>
<proteinExistence type="inferred from homology"/>
<dbReference type="EMBL" id="KL596651">
    <property type="protein sequence ID" value="KER31062.1"/>
    <property type="molecule type" value="Genomic_DNA"/>
</dbReference>
<dbReference type="KEGG" id="ovi:T265_02626"/>
<keyword evidence="5" id="KW-0109">Calcium transport</keyword>